<organism evidence="3 4">
    <name type="scientific">Candidatus Entotheonella gemina</name>
    <dbReference type="NCBI Taxonomy" id="1429439"/>
    <lineage>
        <taxon>Bacteria</taxon>
        <taxon>Pseudomonadati</taxon>
        <taxon>Nitrospinota/Tectimicrobiota group</taxon>
        <taxon>Candidatus Tectimicrobiota</taxon>
        <taxon>Candidatus Entotheonellia</taxon>
        <taxon>Candidatus Entotheonellales</taxon>
        <taxon>Candidatus Entotheonellaceae</taxon>
        <taxon>Candidatus Entotheonella</taxon>
    </lineage>
</organism>
<dbReference type="InterPro" id="IPR002716">
    <property type="entry name" value="PIN_dom"/>
</dbReference>
<protein>
    <submittedName>
        <fullName evidence="3">Uncharacterized protein</fullName>
    </submittedName>
</protein>
<dbReference type="HOGENOM" id="CLU_096418_0_1_7"/>
<evidence type="ECO:0000313" key="4">
    <source>
        <dbReference type="Proteomes" id="UP000019140"/>
    </source>
</evidence>
<dbReference type="EMBL" id="AZHX01000264">
    <property type="protein sequence ID" value="ETX08245.1"/>
    <property type="molecule type" value="Genomic_DNA"/>
</dbReference>
<gene>
    <name evidence="3" type="ORF">ETSY2_06495</name>
</gene>
<dbReference type="Pfam" id="PF13470">
    <property type="entry name" value="PIN_3"/>
    <property type="match status" value="1"/>
</dbReference>
<evidence type="ECO:0000259" key="2">
    <source>
        <dbReference type="Pfam" id="PF26343"/>
    </source>
</evidence>
<feature type="domain" description="VapC50 C-terminal" evidence="2">
    <location>
        <begin position="129"/>
        <end position="183"/>
    </location>
</feature>
<feature type="domain" description="PIN" evidence="1">
    <location>
        <begin position="5"/>
        <end position="111"/>
    </location>
</feature>
<dbReference type="PATRIC" id="fig|1429439.4.peg.1123"/>
<evidence type="ECO:0000313" key="3">
    <source>
        <dbReference type="EMBL" id="ETX08245.1"/>
    </source>
</evidence>
<dbReference type="InterPro" id="IPR058652">
    <property type="entry name" value="VapC50_C"/>
</dbReference>
<dbReference type="AlphaFoldDB" id="W4MDI2"/>
<comment type="caution">
    <text evidence="3">The sequence shown here is derived from an EMBL/GenBank/DDBJ whole genome shotgun (WGS) entry which is preliminary data.</text>
</comment>
<proteinExistence type="predicted"/>
<sequence length="189" mass="20914">MAYTVIYDANVLFPAPLRDLLIRVALTGVVRARWTNEILDECFHNVLAQRPDLSEERLQRTRELMNRAIRDSLVTGYEPLIDSISLPDPDDRHVLAAAVQASAQAIITFNLKDFPNSALEPLGIEAKHPDEFILEMINLAPGAVTSAVMEQARSLRNPPCSLADLLGTLANQGLTRSVAKLRERCGLMV</sequence>
<keyword evidence="4" id="KW-1185">Reference proteome</keyword>
<name>W4MDI2_9BACT</name>
<reference evidence="3 4" key="1">
    <citation type="journal article" date="2014" name="Nature">
        <title>An environmental bacterial taxon with a large and distinct metabolic repertoire.</title>
        <authorList>
            <person name="Wilson M.C."/>
            <person name="Mori T."/>
            <person name="Ruckert C."/>
            <person name="Uria A.R."/>
            <person name="Helf M.J."/>
            <person name="Takada K."/>
            <person name="Gernert C."/>
            <person name="Steffens U.A."/>
            <person name="Heycke N."/>
            <person name="Schmitt S."/>
            <person name="Rinke C."/>
            <person name="Helfrich E.J."/>
            <person name="Brachmann A.O."/>
            <person name="Gurgui C."/>
            <person name="Wakimoto T."/>
            <person name="Kracht M."/>
            <person name="Crusemann M."/>
            <person name="Hentschel U."/>
            <person name="Abe I."/>
            <person name="Matsunaga S."/>
            <person name="Kalinowski J."/>
            <person name="Takeyama H."/>
            <person name="Piel J."/>
        </authorList>
    </citation>
    <scope>NUCLEOTIDE SEQUENCE [LARGE SCALE GENOMIC DNA]</scope>
    <source>
        <strain evidence="4">TSY2</strain>
    </source>
</reference>
<dbReference type="Pfam" id="PF26343">
    <property type="entry name" value="VapC50_C"/>
    <property type="match status" value="1"/>
</dbReference>
<evidence type="ECO:0000259" key="1">
    <source>
        <dbReference type="Pfam" id="PF13470"/>
    </source>
</evidence>
<accession>W4MDI2</accession>
<dbReference type="Proteomes" id="UP000019140">
    <property type="component" value="Unassembled WGS sequence"/>
</dbReference>